<comment type="caution">
    <text evidence="1">The sequence shown here is derived from an EMBL/GenBank/DDBJ whole genome shotgun (WGS) entry which is preliminary data.</text>
</comment>
<dbReference type="EMBL" id="AFJL02000173">
    <property type="protein sequence ID" value="EMY03630.1"/>
    <property type="molecule type" value="Genomic_DNA"/>
</dbReference>
<reference evidence="1 2" key="1">
    <citation type="submission" date="2013-02" db="EMBL/GenBank/DDBJ databases">
        <authorList>
            <person name="Harkins D.M."/>
            <person name="Durkin A.S."/>
            <person name="Brinkac L.M."/>
            <person name="Haft D.H."/>
            <person name="Selengut J.D."/>
            <person name="Sanka R."/>
            <person name="DePew J."/>
            <person name="Purushe J."/>
            <person name="Whelen A.C."/>
            <person name="Vinetz J.M."/>
            <person name="Sutton G.G."/>
            <person name="Nierman W.C."/>
            <person name="Fouts D.E."/>
        </authorList>
    </citation>
    <scope>NUCLEOTIDE SEQUENCE [LARGE SCALE GENOMIC DNA]</scope>
    <source>
        <strain evidence="1 2">2002000626</strain>
    </source>
</reference>
<organism evidence="1 2">
    <name type="scientific">Leptospira interrogans str. 2002000626</name>
    <dbReference type="NCBI Taxonomy" id="996803"/>
    <lineage>
        <taxon>Bacteria</taxon>
        <taxon>Pseudomonadati</taxon>
        <taxon>Spirochaetota</taxon>
        <taxon>Spirochaetia</taxon>
        <taxon>Leptospirales</taxon>
        <taxon>Leptospiraceae</taxon>
        <taxon>Leptospira</taxon>
    </lineage>
</organism>
<proteinExistence type="predicted"/>
<sequence length="40" mass="4589">MIFDLDKLIRTIRLVSLILQQSSFALGIDARSIIFILLIK</sequence>
<protein>
    <submittedName>
        <fullName evidence="1">Uncharacterized protein</fullName>
    </submittedName>
</protein>
<accession>A0A829D3E5</accession>
<dbReference type="Proteomes" id="UP000012329">
    <property type="component" value="Unassembled WGS sequence"/>
</dbReference>
<evidence type="ECO:0000313" key="1">
    <source>
        <dbReference type="EMBL" id="EMY03630.1"/>
    </source>
</evidence>
<gene>
    <name evidence="1" type="ORF">LEP1GSC029_1103</name>
</gene>
<evidence type="ECO:0000313" key="2">
    <source>
        <dbReference type="Proteomes" id="UP000012329"/>
    </source>
</evidence>
<dbReference type="AlphaFoldDB" id="A0A829D3E5"/>
<name>A0A829D3E5_LEPIR</name>